<dbReference type="InterPro" id="IPR012935">
    <property type="entry name" value="NuBaID_N"/>
</dbReference>
<dbReference type="Proteomes" id="UP000825935">
    <property type="component" value="Chromosome 10"/>
</dbReference>
<keyword evidence="6" id="KW-1185">Reference proteome</keyword>
<dbReference type="OMA" id="PSAIEYM"/>
<dbReference type="AlphaFoldDB" id="A0A8T2TZ31"/>
<feature type="domain" description="C3HC-type" evidence="4">
    <location>
        <begin position="77"/>
        <end position="203"/>
    </location>
</feature>
<dbReference type="OrthoDB" id="614844at2759"/>
<evidence type="ECO:0000256" key="3">
    <source>
        <dbReference type="SAM" id="MobiDB-lite"/>
    </source>
</evidence>
<gene>
    <name evidence="5" type="ORF">KP509_10G018400</name>
</gene>
<comment type="subcellular location">
    <subcellularLocation>
        <location evidence="1">Nucleus</location>
    </subcellularLocation>
</comment>
<dbReference type="Pfam" id="PF07967">
    <property type="entry name" value="zf-C3HC"/>
    <property type="match status" value="1"/>
</dbReference>
<accession>A0A8T2TZ31</accession>
<evidence type="ECO:0000313" key="6">
    <source>
        <dbReference type="Proteomes" id="UP000825935"/>
    </source>
</evidence>
<sequence>MINLTTVLRESSFGGRMAEDPEARFKRAIDRLFSSPPLSTTGNDGSKSGSKNNTRTLDFIGFPPCEGKLPSYQICRPWDRHDLFRRLATFKSMTWFGKPEVVGPINCARNGWVNVDADLIACEGCNAMLSFPCPSTWSQHEADDAAVSFSEKLESGHSALCPWKGNSCSEALAQFPPTSVEMLVNNFHDRCDALYQLHSLPVLSSSAIVSLKESRGLQMEQFLMQATSKSALVFGTSDQSLATAYLQSQRIISLCGWELRLLPYVVDCEEDNAKSSMVPSNNSSALPDRKSKNIKLVDSGPRVLVYPSKKQRVLESGEAMNKFSDEERKYDVGSAVLDCSLCGASVGLWPFSKIRRPSEKIRFQPSVAETASMAGDNSAASEFHKNSYEAQSVLARKVSEDVATSSPSKADLKPSNVLTLKLTIAGGPRPTDISQHPSSSSTTKLLSEDHDIAIQTDSINLRSEIFSEGKFEVDTNLKKHKQSDADTKVAEAFEQTAKRLLCLSSVNAVDTCFTSRPENSTETVEMPVRQLQKSLSSNADSGQKRVQCLAGAEADNLIKGAGTCERSNIGSGIEGTTSIFLDGNQVGLCDRHEGSLERGMSMEGSTRGDESPMKSSSLPESSSLKELYGESVREFDPLLQHRHFCPWVNTNLGKGGCGWQLTLDALGAAPVAAKSESASSLYNANPLSSVRKIFGSLKKAGKTH</sequence>
<dbReference type="PANTHER" id="PTHR15835">
    <property type="entry name" value="NUCLEAR-INTERACTING PARTNER OF ALK"/>
    <property type="match status" value="1"/>
</dbReference>
<dbReference type="GO" id="GO:0005634">
    <property type="term" value="C:nucleus"/>
    <property type="evidence" value="ECO:0007669"/>
    <property type="project" value="UniProtKB-SubCell"/>
</dbReference>
<evidence type="ECO:0000256" key="1">
    <source>
        <dbReference type="ARBA" id="ARBA00004123"/>
    </source>
</evidence>
<dbReference type="GO" id="GO:0008270">
    <property type="term" value="F:zinc ion binding"/>
    <property type="evidence" value="ECO:0007669"/>
    <property type="project" value="InterPro"/>
</dbReference>
<evidence type="ECO:0000259" key="4">
    <source>
        <dbReference type="Pfam" id="PF07967"/>
    </source>
</evidence>
<evidence type="ECO:0000256" key="2">
    <source>
        <dbReference type="ARBA" id="ARBA00023242"/>
    </source>
</evidence>
<keyword evidence="2" id="KW-0539">Nucleus</keyword>
<comment type="caution">
    <text evidence="5">The sequence shown here is derived from an EMBL/GenBank/DDBJ whole genome shotgun (WGS) entry which is preliminary data.</text>
</comment>
<feature type="compositionally biased region" description="Polar residues" evidence="3">
    <location>
        <begin position="432"/>
        <end position="445"/>
    </location>
</feature>
<proteinExistence type="predicted"/>
<organism evidence="5 6">
    <name type="scientific">Ceratopteris richardii</name>
    <name type="common">Triangle waterfern</name>
    <dbReference type="NCBI Taxonomy" id="49495"/>
    <lineage>
        <taxon>Eukaryota</taxon>
        <taxon>Viridiplantae</taxon>
        <taxon>Streptophyta</taxon>
        <taxon>Embryophyta</taxon>
        <taxon>Tracheophyta</taxon>
        <taxon>Polypodiopsida</taxon>
        <taxon>Polypodiidae</taxon>
        <taxon>Polypodiales</taxon>
        <taxon>Pteridineae</taxon>
        <taxon>Pteridaceae</taxon>
        <taxon>Parkerioideae</taxon>
        <taxon>Ceratopteris</taxon>
    </lineage>
</organism>
<feature type="region of interest" description="Disordered" evidence="3">
    <location>
        <begin position="426"/>
        <end position="447"/>
    </location>
</feature>
<feature type="compositionally biased region" description="Low complexity" evidence="3">
    <location>
        <begin position="613"/>
        <end position="623"/>
    </location>
</feature>
<protein>
    <recommendedName>
        <fullName evidence="4">C3HC-type domain-containing protein</fullName>
    </recommendedName>
</protein>
<reference evidence="5" key="1">
    <citation type="submission" date="2021-08" db="EMBL/GenBank/DDBJ databases">
        <title>WGS assembly of Ceratopteris richardii.</title>
        <authorList>
            <person name="Marchant D.B."/>
            <person name="Chen G."/>
            <person name="Jenkins J."/>
            <person name="Shu S."/>
            <person name="Leebens-Mack J."/>
            <person name="Grimwood J."/>
            <person name="Schmutz J."/>
            <person name="Soltis P."/>
            <person name="Soltis D."/>
            <person name="Chen Z.-H."/>
        </authorList>
    </citation>
    <scope>NUCLEOTIDE SEQUENCE</scope>
    <source>
        <strain evidence="5">Whitten #5841</strain>
        <tissue evidence="5">Leaf</tissue>
    </source>
</reference>
<name>A0A8T2TZ31_CERRI</name>
<dbReference type="PANTHER" id="PTHR15835:SF6">
    <property type="entry name" value="ZINC FINGER C3HC-TYPE PROTEIN 1"/>
    <property type="match status" value="1"/>
</dbReference>
<dbReference type="EMBL" id="CM035415">
    <property type="protein sequence ID" value="KAH7426823.1"/>
    <property type="molecule type" value="Genomic_DNA"/>
</dbReference>
<evidence type="ECO:0000313" key="5">
    <source>
        <dbReference type="EMBL" id="KAH7426823.1"/>
    </source>
</evidence>
<feature type="region of interest" description="Disordered" evidence="3">
    <location>
        <begin position="598"/>
        <end position="623"/>
    </location>
</feature>